<reference evidence="1" key="1">
    <citation type="journal article" date="2020" name="Stud. Mycol.">
        <title>101 Dothideomycetes genomes: a test case for predicting lifestyles and emergence of pathogens.</title>
        <authorList>
            <person name="Haridas S."/>
            <person name="Albert R."/>
            <person name="Binder M."/>
            <person name="Bloem J."/>
            <person name="Labutti K."/>
            <person name="Salamov A."/>
            <person name="Andreopoulos B."/>
            <person name="Baker S."/>
            <person name="Barry K."/>
            <person name="Bills G."/>
            <person name="Bluhm B."/>
            <person name="Cannon C."/>
            <person name="Castanera R."/>
            <person name="Culley D."/>
            <person name="Daum C."/>
            <person name="Ezra D."/>
            <person name="Gonzalez J."/>
            <person name="Henrissat B."/>
            <person name="Kuo A."/>
            <person name="Liang C."/>
            <person name="Lipzen A."/>
            <person name="Lutzoni F."/>
            <person name="Magnuson J."/>
            <person name="Mondo S."/>
            <person name="Nolan M."/>
            <person name="Ohm R."/>
            <person name="Pangilinan J."/>
            <person name="Park H.-J."/>
            <person name="Ramirez L."/>
            <person name="Alfaro M."/>
            <person name="Sun H."/>
            <person name="Tritt A."/>
            <person name="Yoshinaga Y."/>
            <person name="Zwiers L.-H."/>
            <person name="Turgeon B."/>
            <person name="Goodwin S."/>
            <person name="Spatafora J."/>
            <person name="Crous P."/>
            <person name="Grigoriev I."/>
        </authorList>
    </citation>
    <scope>NUCLEOTIDE SEQUENCE</scope>
    <source>
        <strain evidence="1">CBS 122368</strain>
    </source>
</reference>
<proteinExistence type="predicted"/>
<dbReference type="AlphaFoldDB" id="A0A6A6IHD6"/>
<dbReference type="SUPFAM" id="SSF75304">
    <property type="entry name" value="Amidase signature (AS) enzymes"/>
    <property type="match status" value="1"/>
</dbReference>
<evidence type="ECO:0000313" key="1">
    <source>
        <dbReference type="EMBL" id="KAF2250004.1"/>
    </source>
</evidence>
<dbReference type="InterPro" id="IPR036928">
    <property type="entry name" value="AS_sf"/>
</dbReference>
<dbReference type="RefSeq" id="XP_033685008.1">
    <property type="nucleotide sequence ID" value="XM_033833224.1"/>
</dbReference>
<organism evidence="1 2">
    <name type="scientific">Trematosphaeria pertusa</name>
    <dbReference type="NCBI Taxonomy" id="390896"/>
    <lineage>
        <taxon>Eukaryota</taxon>
        <taxon>Fungi</taxon>
        <taxon>Dikarya</taxon>
        <taxon>Ascomycota</taxon>
        <taxon>Pezizomycotina</taxon>
        <taxon>Dothideomycetes</taxon>
        <taxon>Pleosporomycetidae</taxon>
        <taxon>Pleosporales</taxon>
        <taxon>Massarineae</taxon>
        <taxon>Trematosphaeriaceae</taxon>
        <taxon>Trematosphaeria</taxon>
    </lineage>
</organism>
<protein>
    <submittedName>
        <fullName evidence="1">Uncharacterized protein</fullName>
    </submittedName>
</protein>
<gene>
    <name evidence="1" type="ORF">BU26DRAFT_563892</name>
</gene>
<accession>A0A6A6IHD6</accession>
<dbReference type="GeneID" id="54586554"/>
<name>A0A6A6IHD6_9PLEO</name>
<dbReference type="Gene3D" id="3.90.1300.10">
    <property type="entry name" value="Amidase signature (AS) domain"/>
    <property type="match status" value="1"/>
</dbReference>
<keyword evidence="2" id="KW-1185">Reference proteome</keyword>
<dbReference type="EMBL" id="ML987194">
    <property type="protein sequence ID" value="KAF2250004.1"/>
    <property type="molecule type" value="Genomic_DNA"/>
</dbReference>
<evidence type="ECO:0000313" key="2">
    <source>
        <dbReference type="Proteomes" id="UP000800094"/>
    </source>
</evidence>
<dbReference type="OrthoDB" id="566138at2759"/>
<dbReference type="Proteomes" id="UP000800094">
    <property type="component" value="Unassembled WGS sequence"/>
</dbReference>
<sequence>MSQEHPLALNYLAVTAPDLQKLLEDSKITSENLVQSYIERIEKDNTYGAGIRALIEVAPQEILVQQARCSDQARRDGFVKGLLRSLLHRTEGRNLWSVFVYGT</sequence>